<dbReference type="Pfam" id="PF00702">
    <property type="entry name" value="Hydrolase"/>
    <property type="match status" value="1"/>
</dbReference>
<feature type="region of interest" description="Disordered" evidence="1">
    <location>
        <begin position="398"/>
        <end position="436"/>
    </location>
</feature>
<name>A0A5C4T330_9BACL</name>
<feature type="compositionally biased region" description="Low complexity" evidence="1">
    <location>
        <begin position="421"/>
        <end position="436"/>
    </location>
</feature>
<proteinExistence type="predicted"/>
<keyword evidence="3" id="KW-1185">Reference proteome</keyword>
<dbReference type="RefSeq" id="WP_139605874.1">
    <property type="nucleotide sequence ID" value="NZ_VDCQ01000055.1"/>
</dbReference>
<evidence type="ECO:0000256" key="1">
    <source>
        <dbReference type="SAM" id="MobiDB-lite"/>
    </source>
</evidence>
<dbReference type="SUPFAM" id="SSF56784">
    <property type="entry name" value="HAD-like"/>
    <property type="match status" value="1"/>
</dbReference>
<keyword evidence="2" id="KW-0378">Hydrolase</keyword>
<feature type="compositionally biased region" description="Basic and acidic residues" evidence="1">
    <location>
        <begin position="402"/>
        <end position="412"/>
    </location>
</feature>
<evidence type="ECO:0000313" key="2">
    <source>
        <dbReference type="EMBL" id="TNJ62687.1"/>
    </source>
</evidence>
<accession>A0A5C4T330</accession>
<dbReference type="GO" id="GO:0016787">
    <property type="term" value="F:hydrolase activity"/>
    <property type="evidence" value="ECO:0007669"/>
    <property type="project" value="UniProtKB-KW"/>
</dbReference>
<organism evidence="2 3">
    <name type="scientific">Paenibacillus hemerocallicola</name>
    <dbReference type="NCBI Taxonomy" id="1172614"/>
    <lineage>
        <taxon>Bacteria</taxon>
        <taxon>Bacillati</taxon>
        <taxon>Bacillota</taxon>
        <taxon>Bacilli</taxon>
        <taxon>Bacillales</taxon>
        <taxon>Paenibacillaceae</taxon>
        <taxon>Paenibacillus</taxon>
    </lineage>
</organism>
<dbReference type="InterPro" id="IPR036412">
    <property type="entry name" value="HAD-like_sf"/>
</dbReference>
<evidence type="ECO:0000313" key="3">
    <source>
        <dbReference type="Proteomes" id="UP000307943"/>
    </source>
</evidence>
<dbReference type="Gene3D" id="3.40.50.1000">
    <property type="entry name" value="HAD superfamily/HAD-like"/>
    <property type="match status" value="1"/>
</dbReference>
<comment type="caution">
    <text evidence="2">The sequence shown here is derived from an EMBL/GenBank/DDBJ whole genome shotgun (WGS) entry which is preliminary data.</text>
</comment>
<dbReference type="InterPro" id="IPR023214">
    <property type="entry name" value="HAD_sf"/>
</dbReference>
<dbReference type="OrthoDB" id="9816564at2"/>
<dbReference type="EMBL" id="VDCQ01000055">
    <property type="protein sequence ID" value="TNJ62687.1"/>
    <property type="molecule type" value="Genomic_DNA"/>
</dbReference>
<gene>
    <name evidence="2" type="ORF">FE784_29610</name>
</gene>
<sequence>MQTTGLRDIPALELWKRDLYLRRLEPLIDSVGLISLDVFDTLLFRCSARPADVFEAAAAKAIERGIMRRPTTPAEYRTMRIAAERLAREREESGSGEVPLEQIYELLPASIGDRSELSELELEAERESCFVNPNVASLIRYCRSRNIRVALLSDMYLSSAQLVSILTAGGLEAGLLDAVLVSSEEGCGKRSGELFDVLLRRFPDVRADRIVHIGDNETADVLGAAKRGIEAIHYAVIPDTIDSPLHWESIRHGSVLPEIAAIRKLAGTTVLSETGEREPFFYRFGSGMLGPFVQGFCDWVLDKCSAENRSEIHPLMREAHLLGPALESAARMRGLKIGVKPLYVSRQATLLASMRDFTERELEQVSGLGHITLGEVAGMLGIDAADVPENLQRHLHMPAAEARSHAKSELSQETHPIPARQSEQSEQSEQPQPSDQSLYGAFKQFMLREPIASQARATIARQRKLLLEYIRQTCDSPDKLFTVDLGFNGTIQAAIDAAYEGENAKHESIHLLAVGTERSAERMLQGTDIRCWIGIGADNGDMARRFVRSPGLIEELMMGEFGSTVRYERREDGIIEPVLAELAIPGEQFRYKKACQDGVFAFQSYYEHLHQAKPQMARNTDPRQWCGILHRVLDMPTPEEAAALGDLVHQDNFGGVQIIRLCEPIPVEWQSRGGDYLIDLAAFGPKTANVFWPQGLVTRNEPYRLYKAYLRLQDSFGSAVLAFNAIHGLKQAGLSSAILYGNGDFAFKLIHEALLHGIRIGRIIDPASPPKTHDGSPAAPHGGAPCPAALEEAIATASEHVYLIGTLNDIEEYKRTISDAYGRLLPDIAPRVFGPFA</sequence>
<protein>
    <submittedName>
        <fullName evidence="2">HAD family hydrolase</fullName>
    </submittedName>
</protein>
<reference evidence="2 3" key="1">
    <citation type="submission" date="2019-05" db="EMBL/GenBank/DDBJ databases">
        <title>We sequenced the genome of Paenibacillus hemerocallicola KCTC 33185 for further insight into its adaptation and study the phylogeny of Paenibacillus.</title>
        <authorList>
            <person name="Narsing Rao M.P."/>
        </authorList>
    </citation>
    <scope>NUCLEOTIDE SEQUENCE [LARGE SCALE GENOMIC DNA]</scope>
    <source>
        <strain evidence="2 3">KCTC 33185</strain>
    </source>
</reference>
<dbReference type="Proteomes" id="UP000307943">
    <property type="component" value="Unassembled WGS sequence"/>
</dbReference>
<dbReference type="AlphaFoldDB" id="A0A5C4T330"/>